<dbReference type="SMART" id="SM00086">
    <property type="entry name" value="PAC"/>
    <property type="match status" value="3"/>
</dbReference>
<keyword evidence="7" id="KW-0288">FMN</keyword>
<keyword evidence="9" id="KW-0677">Repeat</keyword>
<keyword evidence="12" id="KW-0067">ATP-binding</keyword>
<gene>
    <name evidence="18" type="ORF">SAMN04488002_0173</name>
</gene>
<dbReference type="EMBL" id="FOYO01000001">
    <property type="protein sequence ID" value="SFR32643.1"/>
    <property type="molecule type" value="Genomic_DNA"/>
</dbReference>
<dbReference type="Proteomes" id="UP000199658">
    <property type="component" value="Unassembled WGS sequence"/>
</dbReference>
<dbReference type="STRING" id="670154.SAMN04488002_0173"/>
<proteinExistence type="predicted"/>
<evidence type="ECO:0000256" key="7">
    <source>
        <dbReference type="ARBA" id="ARBA00022643"/>
    </source>
</evidence>
<feature type="domain" description="PAS" evidence="16">
    <location>
        <begin position="263"/>
        <end position="337"/>
    </location>
</feature>
<dbReference type="GO" id="GO:0009881">
    <property type="term" value="F:photoreceptor activity"/>
    <property type="evidence" value="ECO:0007669"/>
    <property type="project" value="UniProtKB-KW"/>
</dbReference>
<evidence type="ECO:0000256" key="13">
    <source>
        <dbReference type="ARBA" id="ARBA00022991"/>
    </source>
</evidence>
<evidence type="ECO:0000256" key="11">
    <source>
        <dbReference type="ARBA" id="ARBA00022777"/>
    </source>
</evidence>
<dbReference type="PROSITE" id="PS50112">
    <property type="entry name" value="PAS"/>
    <property type="match status" value="2"/>
</dbReference>
<dbReference type="InterPro" id="IPR000014">
    <property type="entry name" value="PAS"/>
</dbReference>
<feature type="domain" description="PAS" evidence="16">
    <location>
        <begin position="145"/>
        <end position="215"/>
    </location>
</feature>
<feature type="domain" description="PAC" evidence="17">
    <location>
        <begin position="212"/>
        <end position="269"/>
    </location>
</feature>
<reference evidence="19" key="1">
    <citation type="submission" date="2016-10" db="EMBL/GenBank/DDBJ databases">
        <authorList>
            <person name="Varghese N."/>
            <person name="Submissions S."/>
        </authorList>
    </citation>
    <scope>NUCLEOTIDE SEQUENCE [LARGE SCALE GENOMIC DNA]</scope>
    <source>
        <strain evidence="19">DSM 26921</strain>
    </source>
</reference>
<dbReference type="InterPro" id="IPR011102">
    <property type="entry name" value="Sig_transdc_His_kinase_HWE"/>
</dbReference>
<keyword evidence="19" id="KW-1185">Reference proteome</keyword>
<keyword evidence="14" id="KW-0843">Virulence</keyword>
<dbReference type="InterPro" id="IPR036890">
    <property type="entry name" value="HATPase_C_sf"/>
</dbReference>
<dbReference type="SMART" id="SM00911">
    <property type="entry name" value="HWE_HK"/>
    <property type="match status" value="1"/>
</dbReference>
<evidence type="ECO:0000256" key="9">
    <source>
        <dbReference type="ARBA" id="ARBA00022737"/>
    </source>
</evidence>
<evidence type="ECO:0000313" key="18">
    <source>
        <dbReference type="EMBL" id="SFR32643.1"/>
    </source>
</evidence>
<name>A0A1I6FRU6_9RHOB</name>
<dbReference type="Pfam" id="PF08448">
    <property type="entry name" value="PAS_4"/>
    <property type="match status" value="2"/>
</dbReference>
<evidence type="ECO:0000256" key="6">
    <source>
        <dbReference type="ARBA" id="ARBA00022630"/>
    </source>
</evidence>
<evidence type="ECO:0000256" key="1">
    <source>
        <dbReference type="ARBA" id="ARBA00000085"/>
    </source>
</evidence>
<dbReference type="AlphaFoldDB" id="A0A1I6FRU6"/>
<keyword evidence="11" id="KW-0418">Kinase</keyword>
<dbReference type="InterPro" id="IPR001610">
    <property type="entry name" value="PAC"/>
</dbReference>
<dbReference type="SMART" id="SM00091">
    <property type="entry name" value="PAS"/>
    <property type="match status" value="3"/>
</dbReference>
<dbReference type="NCBIfam" id="TIGR00229">
    <property type="entry name" value="sensory_box"/>
    <property type="match status" value="2"/>
</dbReference>
<dbReference type="InterPro" id="IPR035965">
    <property type="entry name" value="PAS-like_dom_sf"/>
</dbReference>
<dbReference type="InterPro" id="IPR013656">
    <property type="entry name" value="PAS_4"/>
</dbReference>
<dbReference type="SUPFAM" id="SSF55785">
    <property type="entry name" value="PYP-like sensor domain (PAS domain)"/>
    <property type="match status" value="3"/>
</dbReference>
<evidence type="ECO:0000256" key="10">
    <source>
        <dbReference type="ARBA" id="ARBA00022741"/>
    </source>
</evidence>
<dbReference type="Gene3D" id="3.30.450.20">
    <property type="entry name" value="PAS domain"/>
    <property type="match status" value="4"/>
</dbReference>
<dbReference type="OrthoDB" id="9816309at2"/>
<keyword evidence="8" id="KW-0808">Transferase</keyword>
<dbReference type="Gene3D" id="3.30.565.10">
    <property type="entry name" value="Histidine kinase-like ATPase, C-terminal domain"/>
    <property type="match status" value="1"/>
</dbReference>
<evidence type="ECO:0000256" key="4">
    <source>
        <dbReference type="ARBA" id="ARBA00022553"/>
    </source>
</evidence>
<accession>A0A1I6FRU6</accession>
<dbReference type="PANTHER" id="PTHR41523:SF7">
    <property type="entry name" value="HISTIDINE KINASE"/>
    <property type="match status" value="1"/>
</dbReference>
<evidence type="ECO:0000256" key="3">
    <source>
        <dbReference type="ARBA" id="ARBA00022543"/>
    </source>
</evidence>
<dbReference type="InterPro" id="IPR000700">
    <property type="entry name" value="PAS-assoc_C"/>
</dbReference>
<protein>
    <recommendedName>
        <fullName evidence="2">histidine kinase</fullName>
        <ecNumber evidence="2">2.7.13.3</ecNumber>
    </recommendedName>
</protein>
<organism evidence="18 19">
    <name type="scientific">Litoreibacter janthinus</name>
    <dbReference type="NCBI Taxonomy" id="670154"/>
    <lineage>
        <taxon>Bacteria</taxon>
        <taxon>Pseudomonadati</taxon>
        <taxon>Pseudomonadota</taxon>
        <taxon>Alphaproteobacteria</taxon>
        <taxon>Rhodobacterales</taxon>
        <taxon>Roseobacteraceae</taxon>
        <taxon>Litoreibacter</taxon>
    </lineage>
</organism>
<dbReference type="RefSeq" id="WP_090211270.1">
    <property type="nucleotide sequence ID" value="NZ_FOYO01000001.1"/>
</dbReference>
<evidence type="ECO:0000256" key="14">
    <source>
        <dbReference type="ARBA" id="ARBA00023026"/>
    </source>
</evidence>
<dbReference type="PANTHER" id="PTHR41523">
    <property type="entry name" value="TWO-COMPONENT SYSTEM SENSOR PROTEIN"/>
    <property type="match status" value="1"/>
</dbReference>
<keyword evidence="15" id="KW-0675">Receptor</keyword>
<dbReference type="GO" id="GO:0004673">
    <property type="term" value="F:protein histidine kinase activity"/>
    <property type="evidence" value="ECO:0007669"/>
    <property type="project" value="UniProtKB-EC"/>
</dbReference>
<evidence type="ECO:0000313" key="19">
    <source>
        <dbReference type="Proteomes" id="UP000199658"/>
    </source>
</evidence>
<feature type="domain" description="PAC" evidence="17">
    <location>
        <begin position="339"/>
        <end position="391"/>
    </location>
</feature>
<dbReference type="Pfam" id="PF07536">
    <property type="entry name" value="HWE_HK"/>
    <property type="match status" value="1"/>
</dbReference>
<dbReference type="EC" id="2.7.13.3" evidence="2"/>
<dbReference type="PROSITE" id="PS50113">
    <property type="entry name" value="PAC"/>
    <property type="match status" value="2"/>
</dbReference>
<evidence type="ECO:0000259" key="16">
    <source>
        <dbReference type="PROSITE" id="PS50112"/>
    </source>
</evidence>
<dbReference type="GO" id="GO:0005524">
    <property type="term" value="F:ATP binding"/>
    <property type="evidence" value="ECO:0007669"/>
    <property type="project" value="UniProtKB-KW"/>
</dbReference>
<dbReference type="CDD" id="cd00130">
    <property type="entry name" value="PAS"/>
    <property type="match status" value="2"/>
</dbReference>
<keyword evidence="5" id="KW-0716">Sensory transduction</keyword>
<evidence type="ECO:0000256" key="12">
    <source>
        <dbReference type="ARBA" id="ARBA00022840"/>
    </source>
</evidence>
<keyword evidence="6" id="KW-0285">Flavoprotein</keyword>
<keyword evidence="10" id="KW-0547">Nucleotide-binding</keyword>
<keyword evidence="13" id="KW-0157">Chromophore</keyword>
<evidence type="ECO:0000256" key="15">
    <source>
        <dbReference type="ARBA" id="ARBA00023170"/>
    </source>
</evidence>
<sequence length="718" mass="79576">MTKRSEALDLSIIQPVIDALHDSVAILTQDGSIVGVNRSWMRFSKENNGDQTTGYVGANYLQICQESNGTGSEFVSSIKEGLVKVLSGGSEFQAEYPCHSETERRWFEVVASSFKLNGARLALVAHRNITSKKLALVEADNAEQHALNLAAIVTTMPDAVIAFDLEGRITSWNAAATNLYGYEREEILGQSMEMLYPPDWPKRVKDYITEIVNSELKYFDAIRLTKSGEQLTIAITAAPIRSSTGEVIGISNVHRDVTSEREAEHRLRSILNNLFAFVGILDLDGTLLEANRAPLEVAGLKPKDVIGKKFWDCYWWNYSPDVAQKIRNACEQVRDGDIARFDVEVQVADGQLIWIDFQMAPLLSQTGVVENLIPSGIDISERKAIHAALMSSHDTFQNLVNRSPFGIFTLDADFRFAHVSVGALPAFGGIRPLIGRDYEETMRALWPEDFADEIVGRFRHTLATGEAYDAPSTVGTRKDSDEIASYDWMIERITMPDGRFGVVCNFYDLSERQKYEEHVRLLMSEVNHRSKNLLAVVLSMARQTARTSSPTDFVERFSQRLLGLSSCQNLIVDGSWEGVGVKELARSQLSHLGEEIQSNRVRIEGPDLIVTPSAAEGIGMALHELSTNALKYGALSGPVGNVQIVWSIEEGGQLFRMQWSEHDGPTVTEPKRTGFGTTVTERMAANAVGGKVELKYEPFGVVWVLTAPMEEVQMGEAA</sequence>
<evidence type="ECO:0000256" key="8">
    <source>
        <dbReference type="ARBA" id="ARBA00022679"/>
    </source>
</evidence>
<keyword evidence="3" id="KW-0600">Photoreceptor protein</keyword>
<evidence type="ECO:0000259" key="17">
    <source>
        <dbReference type="PROSITE" id="PS50113"/>
    </source>
</evidence>
<comment type="catalytic activity">
    <reaction evidence="1">
        <text>ATP + protein L-histidine = ADP + protein N-phospho-L-histidine.</text>
        <dbReference type="EC" id="2.7.13.3"/>
    </reaction>
</comment>
<keyword evidence="4" id="KW-0597">Phosphoprotein</keyword>
<evidence type="ECO:0000256" key="5">
    <source>
        <dbReference type="ARBA" id="ARBA00022606"/>
    </source>
</evidence>
<evidence type="ECO:0000256" key="2">
    <source>
        <dbReference type="ARBA" id="ARBA00012438"/>
    </source>
</evidence>